<dbReference type="GO" id="GO:0008270">
    <property type="term" value="F:zinc ion binding"/>
    <property type="evidence" value="ECO:0007669"/>
    <property type="project" value="UniProtKB-KW"/>
</dbReference>
<dbReference type="PROSITE" id="PS50800">
    <property type="entry name" value="SAP"/>
    <property type="match status" value="1"/>
</dbReference>
<reference evidence="11" key="1">
    <citation type="submission" date="2023-08" db="EMBL/GenBank/DDBJ databases">
        <authorList>
            <person name="Audoor S."/>
            <person name="Bilcke G."/>
        </authorList>
    </citation>
    <scope>NUCLEOTIDE SEQUENCE</scope>
</reference>
<feature type="compositionally biased region" description="Basic residues" evidence="6">
    <location>
        <begin position="230"/>
        <end position="239"/>
    </location>
</feature>
<dbReference type="GO" id="GO:0003677">
    <property type="term" value="F:DNA binding"/>
    <property type="evidence" value="ECO:0007669"/>
    <property type="project" value="InterPro"/>
</dbReference>
<dbReference type="Pfam" id="PF02037">
    <property type="entry name" value="SAP"/>
    <property type="match status" value="1"/>
</dbReference>
<dbReference type="InterPro" id="IPR036420">
    <property type="entry name" value="BRCT_dom_sf"/>
</dbReference>
<dbReference type="SUPFAM" id="SSF68906">
    <property type="entry name" value="SAP domain"/>
    <property type="match status" value="1"/>
</dbReference>
<feature type="domain" description="J" evidence="8">
    <location>
        <begin position="7"/>
        <end position="89"/>
    </location>
</feature>
<feature type="compositionally biased region" description="Polar residues" evidence="6">
    <location>
        <begin position="538"/>
        <end position="547"/>
    </location>
</feature>
<evidence type="ECO:0000256" key="1">
    <source>
        <dbReference type="ARBA" id="ARBA00004123"/>
    </source>
</evidence>
<evidence type="ECO:0000256" key="5">
    <source>
        <dbReference type="ARBA" id="ARBA00023242"/>
    </source>
</evidence>
<dbReference type="SUPFAM" id="SSF46565">
    <property type="entry name" value="Chaperone J-domain"/>
    <property type="match status" value="1"/>
</dbReference>
<dbReference type="PROSITE" id="PS50172">
    <property type="entry name" value="BRCT"/>
    <property type="match status" value="1"/>
</dbReference>
<dbReference type="Pfam" id="PF00533">
    <property type="entry name" value="BRCT"/>
    <property type="match status" value="1"/>
</dbReference>
<dbReference type="InterPro" id="IPR036957">
    <property type="entry name" value="Znf_PARP_sf"/>
</dbReference>
<keyword evidence="4" id="KW-0862">Zinc</keyword>
<comment type="caution">
    <text evidence="11">The sequence shown here is derived from an EMBL/GenBank/DDBJ whole genome shotgun (WGS) entry which is preliminary data.</text>
</comment>
<dbReference type="InterPro" id="IPR001357">
    <property type="entry name" value="BRCT_dom"/>
</dbReference>
<dbReference type="InterPro" id="IPR001623">
    <property type="entry name" value="DnaJ_domain"/>
</dbReference>
<dbReference type="InterPro" id="IPR001510">
    <property type="entry name" value="Znf_PARP"/>
</dbReference>
<feature type="compositionally biased region" description="Basic residues" evidence="6">
    <location>
        <begin position="443"/>
        <end position="452"/>
    </location>
</feature>
<dbReference type="Gene3D" id="1.10.720.30">
    <property type="entry name" value="SAP domain"/>
    <property type="match status" value="1"/>
</dbReference>
<evidence type="ECO:0008006" key="13">
    <source>
        <dbReference type="Google" id="ProtNLM"/>
    </source>
</evidence>
<keyword evidence="5" id="KW-0539">Nucleus</keyword>
<feature type="domain" description="BRCT" evidence="9">
    <location>
        <begin position="290"/>
        <end position="372"/>
    </location>
</feature>
<protein>
    <recommendedName>
        <fullName evidence="13">SAP domain-containing protein</fullName>
    </recommendedName>
</protein>
<evidence type="ECO:0000259" key="7">
    <source>
        <dbReference type="PROSITE" id="PS50064"/>
    </source>
</evidence>
<evidence type="ECO:0000313" key="11">
    <source>
        <dbReference type="EMBL" id="CAJ1951178.1"/>
    </source>
</evidence>
<proteinExistence type="predicted"/>
<sequence length="699" mass="77996">MKKQISQSLRALGLQTSDFRNFEDLDDEFKFLRRHYLKQCLKTHPDKGGDADVFRNVNESFEFLKDLVEKNLITTLKGSSNNLASDEFDFIFESSDEMPSYQYYEQAAKQDMPPYRVEYAKTGRGKCFAKKASKTCGEEEEDIRIEKGEVRIGSMDQQSGTYGRWCHIHCWRVPSRIWLGIPDTDTESDPQVFVQALLKLDGVSLIGFADLKEEDQLAIVKHVTDKKHWAKRMPKKKKKTMETIPADTAQGDAKPAPFDNTTTALVITEPNQLVHRRERFLIPVPGVGGALPNSLQGQTIVMTGTFPEVGGGVGLNMGKDKVKAMCQSFGARVTGSVSGKTTLLLVGKEPGMSKVSKAKQRKIPTTDIHNIRNIVLGQIAMEEAPPASITDFSAGYKLKSGHNGLALQHGKAYLDNLRHESAAVPKKRPAAIEAAPSMSAKPNAKKAKKATKKNVPPPADDKENSNPPTANQHQSSDTTATDTTNDYSKMTCKALRAILKNRGLKAGGKKAVLIERLKEQQQRPEQVSSQPPVVPKNDSLQPKQPQQVRLEPKVQQQQRQRSNPSEQMRYQLALLQNQAMNLAMSRLPAHQGTRQSVPRARHPATSAVRNHHFEQMQYQLAMMQNQAVSGQSVSQQAIPMHPDMSMRRAPPDQRNHFEQMEYQLAMMQNQAIAGQSVSQANVPIHPAMSRSRTPTDRWV</sequence>
<dbReference type="Gene3D" id="1.10.287.110">
    <property type="entry name" value="DnaJ domain"/>
    <property type="match status" value="1"/>
</dbReference>
<dbReference type="SUPFAM" id="SSF57716">
    <property type="entry name" value="Glucocorticoid receptor-like (DNA-binding domain)"/>
    <property type="match status" value="1"/>
</dbReference>
<evidence type="ECO:0000259" key="9">
    <source>
        <dbReference type="PROSITE" id="PS50172"/>
    </source>
</evidence>
<name>A0AAD2FRT7_9STRA</name>
<evidence type="ECO:0000256" key="2">
    <source>
        <dbReference type="ARBA" id="ARBA00022723"/>
    </source>
</evidence>
<keyword evidence="3" id="KW-0863">Zinc-finger</keyword>
<evidence type="ECO:0000259" key="10">
    <source>
        <dbReference type="PROSITE" id="PS50800"/>
    </source>
</evidence>
<keyword evidence="2" id="KW-0479">Metal-binding</keyword>
<dbReference type="InterPro" id="IPR003034">
    <property type="entry name" value="SAP_dom"/>
</dbReference>
<dbReference type="InterPro" id="IPR036361">
    <property type="entry name" value="SAP_dom_sf"/>
</dbReference>
<dbReference type="EMBL" id="CAKOGP040001781">
    <property type="protein sequence ID" value="CAJ1951178.1"/>
    <property type="molecule type" value="Genomic_DNA"/>
</dbReference>
<evidence type="ECO:0000313" key="12">
    <source>
        <dbReference type="Proteomes" id="UP001295423"/>
    </source>
</evidence>
<dbReference type="PROSITE" id="PS50076">
    <property type="entry name" value="DNAJ_2"/>
    <property type="match status" value="1"/>
</dbReference>
<evidence type="ECO:0000256" key="6">
    <source>
        <dbReference type="SAM" id="MobiDB-lite"/>
    </source>
</evidence>
<dbReference type="SUPFAM" id="SSF52113">
    <property type="entry name" value="BRCT domain"/>
    <property type="match status" value="1"/>
</dbReference>
<feature type="domain" description="PARP-type" evidence="7">
    <location>
        <begin position="115"/>
        <end position="227"/>
    </location>
</feature>
<feature type="region of interest" description="Disordered" evidence="6">
    <location>
        <begin position="519"/>
        <end position="566"/>
    </location>
</feature>
<dbReference type="InterPro" id="IPR036869">
    <property type="entry name" value="J_dom_sf"/>
</dbReference>
<evidence type="ECO:0000259" key="8">
    <source>
        <dbReference type="PROSITE" id="PS50076"/>
    </source>
</evidence>
<feature type="region of interest" description="Disordered" evidence="6">
    <location>
        <begin position="230"/>
        <end position="257"/>
    </location>
</feature>
<evidence type="ECO:0000256" key="4">
    <source>
        <dbReference type="ARBA" id="ARBA00022833"/>
    </source>
</evidence>
<dbReference type="PROSITE" id="PS50064">
    <property type="entry name" value="ZF_PARP_2"/>
    <property type="match status" value="1"/>
</dbReference>
<accession>A0AAD2FRT7</accession>
<keyword evidence="12" id="KW-1185">Reference proteome</keyword>
<dbReference type="Proteomes" id="UP001295423">
    <property type="component" value="Unassembled WGS sequence"/>
</dbReference>
<feature type="compositionally biased region" description="Polar residues" evidence="6">
    <location>
        <begin position="465"/>
        <end position="476"/>
    </location>
</feature>
<dbReference type="Gene3D" id="3.30.1740.10">
    <property type="entry name" value="Zinc finger, PARP-type"/>
    <property type="match status" value="1"/>
</dbReference>
<dbReference type="GO" id="GO:0005634">
    <property type="term" value="C:nucleus"/>
    <property type="evidence" value="ECO:0007669"/>
    <property type="project" value="UniProtKB-SubCell"/>
</dbReference>
<comment type="subcellular location">
    <subcellularLocation>
        <location evidence="1">Nucleus</location>
    </subcellularLocation>
</comment>
<dbReference type="Gene3D" id="3.40.50.10190">
    <property type="entry name" value="BRCT domain"/>
    <property type="match status" value="1"/>
</dbReference>
<dbReference type="SMART" id="SM00513">
    <property type="entry name" value="SAP"/>
    <property type="match status" value="1"/>
</dbReference>
<feature type="domain" description="SAP" evidence="10">
    <location>
        <begin position="487"/>
        <end position="521"/>
    </location>
</feature>
<feature type="compositionally biased region" description="Polar residues" evidence="6">
    <location>
        <begin position="554"/>
        <end position="566"/>
    </location>
</feature>
<dbReference type="SMART" id="SM01336">
    <property type="entry name" value="zf-PARP"/>
    <property type="match status" value="1"/>
</dbReference>
<gene>
    <name evidence="11" type="ORF">CYCCA115_LOCUS12944</name>
</gene>
<feature type="region of interest" description="Disordered" evidence="6">
    <location>
        <begin position="422"/>
        <end position="485"/>
    </location>
</feature>
<dbReference type="AlphaFoldDB" id="A0AAD2FRT7"/>
<organism evidence="11 12">
    <name type="scientific">Cylindrotheca closterium</name>
    <dbReference type="NCBI Taxonomy" id="2856"/>
    <lineage>
        <taxon>Eukaryota</taxon>
        <taxon>Sar</taxon>
        <taxon>Stramenopiles</taxon>
        <taxon>Ochrophyta</taxon>
        <taxon>Bacillariophyta</taxon>
        <taxon>Bacillariophyceae</taxon>
        <taxon>Bacillariophycidae</taxon>
        <taxon>Bacillariales</taxon>
        <taxon>Bacillariaceae</taxon>
        <taxon>Cylindrotheca</taxon>
    </lineage>
</organism>
<evidence type="ECO:0000256" key="3">
    <source>
        <dbReference type="ARBA" id="ARBA00022771"/>
    </source>
</evidence>